<feature type="compositionally biased region" description="Basic and acidic residues" evidence="3">
    <location>
        <begin position="270"/>
        <end position="291"/>
    </location>
</feature>
<comment type="subunit">
    <text evidence="2">UreD, UreF and UreG form a complex that acts as a GTP-hydrolysis-dependent molecular chaperone, activating the urease apoprotein by helping to assemble the nickel containing metallocenter of UreC. The UreE protein probably delivers the nickel.</text>
</comment>
<dbReference type="Proteomes" id="UP000749040">
    <property type="component" value="Unassembled WGS sequence"/>
</dbReference>
<comment type="caution">
    <text evidence="4">The sequence shown here is derived from an EMBL/GenBank/DDBJ whole genome shotgun (WGS) entry which is preliminary data.</text>
</comment>
<dbReference type="HAMAP" id="MF_01384">
    <property type="entry name" value="UreD"/>
    <property type="match status" value="1"/>
</dbReference>
<dbReference type="RefSeq" id="WP_205362747.1">
    <property type="nucleotide sequence ID" value="NZ_JADKYB010000026.1"/>
</dbReference>
<evidence type="ECO:0000256" key="2">
    <source>
        <dbReference type="HAMAP-Rule" id="MF_01384"/>
    </source>
</evidence>
<proteinExistence type="inferred from homology"/>
<evidence type="ECO:0000256" key="3">
    <source>
        <dbReference type="SAM" id="MobiDB-lite"/>
    </source>
</evidence>
<dbReference type="InterPro" id="IPR002669">
    <property type="entry name" value="UreD"/>
</dbReference>
<keyword evidence="1 2" id="KW-0143">Chaperone</keyword>
<protein>
    <recommendedName>
        <fullName evidence="2">Urease accessory protein UreD</fullName>
    </recommendedName>
</protein>
<keyword evidence="2" id="KW-0963">Cytoplasm</keyword>
<evidence type="ECO:0000313" key="4">
    <source>
        <dbReference type="EMBL" id="MBM9509534.1"/>
    </source>
</evidence>
<gene>
    <name evidence="2" type="primary">ureD</name>
    <name evidence="4" type="ORF">ITX44_34290</name>
</gene>
<name>A0ABS2U1P9_9ACTN</name>
<evidence type="ECO:0000256" key="1">
    <source>
        <dbReference type="ARBA" id="ARBA00023186"/>
    </source>
</evidence>
<feature type="region of interest" description="Disordered" evidence="3">
    <location>
        <begin position="266"/>
        <end position="291"/>
    </location>
</feature>
<comment type="similarity">
    <text evidence="2">Belongs to the UreD family.</text>
</comment>
<comment type="subcellular location">
    <subcellularLocation>
        <location evidence="2">Cytoplasm</location>
    </subcellularLocation>
</comment>
<sequence>MTPGRDRGVRALARIGAAAAAHGTVLPLLAGQAPLAPRRTPVPGEPRAAGVTLVGAMSGPLGGDRLRVECEVGPGARLVVGAAAATVALPGPYGDEAAYDVRLTVDGDGSLDWLPQPLIAARGSILRATTRVELAPAARLLLREEQILGRHAEDSGRLVSRLTVHVGGRPLLDQELAFGPGVPGTAGTLGDHRAVGQLLLVDPAFGPAPARPHVIGDRAGGGARAAVTPLAGPGALISAIAPDGLLLRRVLDEALAALTARHPDFGQQSHFDEESPARPVHSEHTGERIRT</sequence>
<organism evidence="4 5">
    <name type="scientific">Actinacidiphila acididurans</name>
    <dbReference type="NCBI Taxonomy" id="2784346"/>
    <lineage>
        <taxon>Bacteria</taxon>
        <taxon>Bacillati</taxon>
        <taxon>Actinomycetota</taxon>
        <taxon>Actinomycetes</taxon>
        <taxon>Kitasatosporales</taxon>
        <taxon>Streptomycetaceae</taxon>
        <taxon>Actinacidiphila</taxon>
    </lineage>
</organism>
<keyword evidence="2" id="KW-0996">Nickel insertion</keyword>
<dbReference type="Pfam" id="PF01774">
    <property type="entry name" value="UreD"/>
    <property type="match status" value="1"/>
</dbReference>
<dbReference type="EMBL" id="JADKYB010000026">
    <property type="protein sequence ID" value="MBM9509534.1"/>
    <property type="molecule type" value="Genomic_DNA"/>
</dbReference>
<accession>A0ABS2U1P9</accession>
<comment type="function">
    <text evidence="2">Required for maturation of urease via the functional incorporation of the urease nickel metallocenter.</text>
</comment>
<reference evidence="4 5" key="1">
    <citation type="submission" date="2021-01" db="EMBL/GenBank/DDBJ databases">
        <title>Streptomyces acididurans sp. nov., isolated from a peat swamp forest soil.</title>
        <authorList>
            <person name="Chantavorakit T."/>
            <person name="Duangmal K."/>
        </authorList>
    </citation>
    <scope>NUCLEOTIDE SEQUENCE [LARGE SCALE GENOMIC DNA]</scope>
    <source>
        <strain evidence="4 5">KK5PA1</strain>
    </source>
</reference>
<keyword evidence="5" id="KW-1185">Reference proteome</keyword>
<evidence type="ECO:0000313" key="5">
    <source>
        <dbReference type="Proteomes" id="UP000749040"/>
    </source>
</evidence>